<feature type="transmembrane region" description="Helical" evidence="1">
    <location>
        <begin position="446"/>
        <end position="467"/>
    </location>
</feature>
<organism evidence="2 3">
    <name type="scientific">Thermobifida alba</name>
    <name type="common">Thermomonospora alba</name>
    <dbReference type="NCBI Taxonomy" id="53522"/>
    <lineage>
        <taxon>Bacteria</taxon>
        <taxon>Bacillati</taxon>
        <taxon>Actinomycetota</taxon>
        <taxon>Actinomycetes</taxon>
        <taxon>Streptosporangiales</taxon>
        <taxon>Nocardiopsidaceae</taxon>
        <taxon>Thermobifida</taxon>
    </lineage>
</organism>
<reference evidence="2 3" key="1">
    <citation type="submission" date="2020-04" db="EMBL/GenBank/DDBJ databases">
        <title>Thermobifida alba genome sequencing and assembly.</title>
        <authorList>
            <person name="Luzics S."/>
            <person name="Horvath B."/>
            <person name="Nagy I."/>
            <person name="Toth A."/>
            <person name="Nagy I."/>
            <person name="Kukolya J."/>
        </authorList>
    </citation>
    <scope>NUCLEOTIDE SEQUENCE [LARGE SCALE GENOMIC DNA]</scope>
    <source>
        <strain evidence="2 3">DSM 43795</strain>
    </source>
</reference>
<dbReference type="Proteomes" id="UP000832041">
    <property type="component" value="Chromosome"/>
</dbReference>
<evidence type="ECO:0000313" key="2">
    <source>
        <dbReference type="EMBL" id="UPT21821.1"/>
    </source>
</evidence>
<protein>
    <submittedName>
        <fullName evidence="2">PrsW family intramembrane metalloprotease</fullName>
    </submittedName>
</protein>
<dbReference type="EMBL" id="CP051627">
    <property type="protein sequence ID" value="UPT21821.1"/>
    <property type="molecule type" value="Genomic_DNA"/>
</dbReference>
<keyword evidence="1" id="KW-1133">Transmembrane helix</keyword>
<feature type="transmembrane region" description="Helical" evidence="1">
    <location>
        <begin position="293"/>
        <end position="316"/>
    </location>
</feature>
<keyword evidence="1" id="KW-0472">Membrane</keyword>
<gene>
    <name evidence="2" type="ORF">FOF52_13395</name>
</gene>
<keyword evidence="2" id="KW-0482">Metalloprotease</keyword>
<feature type="transmembrane region" description="Helical" evidence="1">
    <location>
        <begin position="407"/>
        <end position="426"/>
    </location>
</feature>
<keyword evidence="2" id="KW-0378">Hydrolase</keyword>
<proteinExistence type="predicted"/>
<dbReference type="GO" id="GO:0008237">
    <property type="term" value="F:metallopeptidase activity"/>
    <property type="evidence" value="ECO:0007669"/>
    <property type="project" value="UniProtKB-KW"/>
</dbReference>
<feature type="transmembrane region" description="Helical" evidence="1">
    <location>
        <begin position="641"/>
        <end position="665"/>
    </location>
</feature>
<sequence length="724" mass="76114">MDQQAMLTRDLVLRICATATEFDSDWIGLDRKVVAPFTAPRDTSLIERITAAAAAMGVEHVLICRTRPEHAYEPVTQVRAATPSLIGVIRGWGDEPTDFLVCLEDFSAAVLVTADELTVAAGPADYVAALVGADIGRARAEFAGTARDRRDPELLEAAAHYGCLDRDDRSGQPSRPRRDLAERLTDRAGAVRDRTPRLAAGTRALRGAWGWAMVLVLVPASLFVPGLPGTLAVAALTVWLLAQLAWLARSRTLSFAALLRLTALGALTTWPVALAELGVAAALRLDPTDPLAYAYLAVPVEEIAKFTPLLLLWLAARHRVRRFTAVDHLLAAAACGAGFQLVEAVTPLLVFGEMPAHLLPQGGPFTLLPGWLEIPGSGIRFSGHAVTTGLVGAAVGLAVVGRGLYGAKLWLLPPLALGAAALEHLNHNALLAGLEPTALTTVVFTLYGNGTATRWLLLALLVCAVLLDHRMFRFAAQSTPPPPGTAPLRGLVARAHGRAVWRRCHLPGDIAPLFRGVALAWARFPVTLTQAASAILHEFAVQLAAASRGPATLCAAWRFLRRRREHAAGAARAAQRPRRRGPDRAALAAEAHDLAGRLGLAAAATLAAAAAAGVATAPFGAVEGEPGGAYAAVTVTVLTDWFTALPATAAAWTLVGTLALASLLVSGWAVPRDQPSPRHFLRTPSAALGAVLGTAAPGQLPYLAVGLLGLLLPKSTDRLLTRSG</sequence>
<accession>A0ABY4L2E4</accession>
<keyword evidence="2" id="KW-0645">Protease</keyword>
<dbReference type="RefSeq" id="WP_248590309.1">
    <property type="nucleotide sequence ID" value="NZ_BAABEB010000003.1"/>
</dbReference>
<feature type="transmembrane region" description="Helical" evidence="1">
    <location>
        <begin position="686"/>
        <end position="712"/>
    </location>
</feature>
<feature type="transmembrane region" description="Helical" evidence="1">
    <location>
        <begin position="230"/>
        <end position="248"/>
    </location>
</feature>
<feature type="transmembrane region" description="Helical" evidence="1">
    <location>
        <begin position="328"/>
        <end position="350"/>
    </location>
</feature>
<keyword evidence="1" id="KW-0812">Transmembrane</keyword>
<feature type="transmembrane region" description="Helical" evidence="1">
    <location>
        <begin position="381"/>
        <end position="400"/>
    </location>
</feature>
<feature type="transmembrane region" description="Helical" evidence="1">
    <location>
        <begin position="255"/>
        <end position="273"/>
    </location>
</feature>
<evidence type="ECO:0000313" key="3">
    <source>
        <dbReference type="Proteomes" id="UP000832041"/>
    </source>
</evidence>
<feature type="transmembrane region" description="Helical" evidence="1">
    <location>
        <begin position="204"/>
        <end position="224"/>
    </location>
</feature>
<feature type="transmembrane region" description="Helical" evidence="1">
    <location>
        <begin position="598"/>
        <end position="621"/>
    </location>
</feature>
<name>A0ABY4L2E4_THEAE</name>
<evidence type="ECO:0000256" key="1">
    <source>
        <dbReference type="SAM" id="Phobius"/>
    </source>
</evidence>
<keyword evidence="3" id="KW-1185">Reference proteome</keyword>